<dbReference type="AlphaFoldDB" id="A0A4Q9MVI4"/>
<feature type="compositionally biased region" description="Basic and acidic residues" evidence="1">
    <location>
        <begin position="234"/>
        <end position="247"/>
    </location>
</feature>
<gene>
    <name evidence="2" type="ORF">BD311DRAFT_50994</name>
</gene>
<protein>
    <submittedName>
        <fullName evidence="2">Uncharacterized protein</fullName>
    </submittedName>
</protein>
<accession>A0A4Q9MVI4</accession>
<evidence type="ECO:0000256" key="1">
    <source>
        <dbReference type="SAM" id="MobiDB-lite"/>
    </source>
</evidence>
<feature type="region of interest" description="Disordered" evidence="1">
    <location>
        <begin position="222"/>
        <end position="247"/>
    </location>
</feature>
<dbReference type="Proteomes" id="UP000292957">
    <property type="component" value="Unassembled WGS sequence"/>
</dbReference>
<sequence length="247" mass="27193">MHPSRPRIQPVLLSLAGHAGISNACGTLCTFSLCSRTGTREKPPCPCRLATKTQTACACRPPALRGCFQPAVSTCKRPDLLTCYLVAIVIWSQSSHTVRYLSATSSARCVVVGTDRRHGGMSVEADFQWLAWTGDLIDGAQPVGSPVSPCICTCFAFRIPCVAFQEVRPEAAHMACGRHATNRKHVGERGARHSRSQCDLPGLCLYSERLYHNRLFFTPDDRPCGQKNRPRGQRTADRVDRGRTREP</sequence>
<dbReference type="EMBL" id="ML143396">
    <property type="protein sequence ID" value="TBU31980.1"/>
    <property type="molecule type" value="Genomic_DNA"/>
</dbReference>
<name>A0A4Q9MVI4_9APHY</name>
<evidence type="ECO:0000313" key="2">
    <source>
        <dbReference type="EMBL" id="TBU31980.1"/>
    </source>
</evidence>
<reference evidence="2" key="1">
    <citation type="submission" date="2019-01" db="EMBL/GenBank/DDBJ databases">
        <title>Draft genome sequences of three monokaryotic isolates of the white-rot basidiomycete fungus Dichomitus squalens.</title>
        <authorList>
            <consortium name="DOE Joint Genome Institute"/>
            <person name="Lopez S.C."/>
            <person name="Andreopoulos B."/>
            <person name="Pangilinan J."/>
            <person name="Lipzen A."/>
            <person name="Riley R."/>
            <person name="Ahrendt S."/>
            <person name="Ng V."/>
            <person name="Barry K."/>
            <person name="Daum C."/>
            <person name="Grigoriev I.V."/>
            <person name="Hilden K.S."/>
            <person name="Makela M.R."/>
            <person name="de Vries R.P."/>
        </authorList>
    </citation>
    <scope>NUCLEOTIDE SEQUENCE [LARGE SCALE GENOMIC DNA]</scope>
    <source>
        <strain evidence="2">OM18370.1</strain>
    </source>
</reference>
<organism evidence="2">
    <name type="scientific">Dichomitus squalens</name>
    <dbReference type="NCBI Taxonomy" id="114155"/>
    <lineage>
        <taxon>Eukaryota</taxon>
        <taxon>Fungi</taxon>
        <taxon>Dikarya</taxon>
        <taxon>Basidiomycota</taxon>
        <taxon>Agaricomycotina</taxon>
        <taxon>Agaricomycetes</taxon>
        <taxon>Polyporales</taxon>
        <taxon>Polyporaceae</taxon>
        <taxon>Dichomitus</taxon>
    </lineage>
</organism>
<proteinExistence type="predicted"/>